<name>A0A1Y5SNP0_9RHOB</name>
<keyword evidence="2" id="KW-1185">Reference proteome</keyword>
<protein>
    <recommendedName>
        <fullName evidence="3">LysR substrate binding domain protein</fullName>
    </recommendedName>
</protein>
<organism evidence="1 2">
    <name type="scientific">Roseisalinus antarcticus</name>
    <dbReference type="NCBI Taxonomy" id="254357"/>
    <lineage>
        <taxon>Bacteria</taxon>
        <taxon>Pseudomonadati</taxon>
        <taxon>Pseudomonadota</taxon>
        <taxon>Alphaproteobacteria</taxon>
        <taxon>Rhodobacterales</taxon>
        <taxon>Roseobacteraceae</taxon>
        <taxon>Roseisalinus</taxon>
    </lineage>
</organism>
<evidence type="ECO:0000313" key="2">
    <source>
        <dbReference type="Proteomes" id="UP000193900"/>
    </source>
</evidence>
<dbReference type="Proteomes" id="UP000193900">
    <property type="component" value="Unassembled WGS sequence"/>
</dbReference>
<reference evidence="1 2" key="1">
    <citation type="submission" date="2017-03" db="EMBL/GenBank/DDBJ databases">
        <authorList>
            <person name="Afonso C.L."/>
            <person name="Miller P.J."/>
            <person name="Scott M.A."/>
            <person name="Spackman E."/>
            <person name="Goraichik I."/>
            <person name="Dimitrov K.M."/>
            <person name="Suarez D.L."/>
            <person name="Swayne D.E."/>
        </authorList>
    </citation>
    <scope>NUCLEOTIDE SEQUENCE [LARGE SCALE GENOMIC DNA]</scope>
    <source>
        <strain evidence="1 2">CECT 7023</strain>
    </source>
</reference>
<accession>A0A1Y5SNP0</accession>
<proteinExistence type="predicted"/>
<dbReference type="SUPFAM" id="SSF53850">
    <property type="entry name" value="Periplasmic binding protein-like II"/>
    <property type="match status" value="1"/>
</dbReference>
<dbReference type="EMBL" id="FWFZ01000007">
    <property type="protein sequence ID" value="SLN43206.1"/>
    <property type="molecule type" value="Genomic_DNA"/>
</dbReference>
<sequence length="72" mass="7968">MIAALKTGIGIGPVPTSLAHDQPGLIRCFDPPEGTDTSSWLVISPEAWRRPEVKAFSAFFAPRFIAMVRQWQ</sequence>
<evidence type="ECO:0008006" key="3">
    <source>
        <dbReference type="Google" id="ProtNLM"/>
    </source>
</evidence>
<dbReference type="AlphaFoldDB" id="A0A1Y5SNP0"/>
<gene>
    <name evidence="1" type="ORF">ROA7023_01759</name>
</gene>
<dbReference type="OrthoDB" id="9796526at2"/>
<evidence type="ECO:0000313" key="1">
    <source>
        <dbReference type="EMBL" id="SLN43206.1"/>
    </source>
</evidence>